<dbReference type="PIRSF" id="PIRSF004557">
    <property type="entry name" value="SecY"/>
    <property type="match status" value="1"/>
</dbReference>
<dbReference type="SUPFAM" id="SSF103491">
    <property type="entry name" value="Preprotein translocase SecY subunit"/>
    <property type="match status" value="1"/>
</dbReference>
<keyword evidence="1" id="KW-0472">Membrane</keyword>
<keyword evidence="1" id="KW-0812">Transmembrane</keyword>
<dbReference type="PATRIC" id="fig|1359.32.peg.1275"/>
<accession>A0A166KKB1</accession>
<comment type="caution">
    <text evidence="2">The sequence shown here is derived from an EMBL/GenBank/DDBJ whole genome shotgun (WGS) entry which is preliminary data.</text>
</comment>
<feature type="transmembrane region" description="Helical" evidence="1">
    <location>
        <begin position="365"/>
        <end position="385"/>
    </location>
</feature>
<sequence>MKKYNELIKKAIFTLAVILFFYIAQGIPVPGYSINFRLPEGTISLERMLSLTTGGVLSSPTLLALGIGPYMTVSILMSVTLFANRDLSAQLSLEERGRLEIVGIFFMSILQAIPLAFNLRSAVTSKISFLSTFHIFLFTILCFVVGALLVSWLASLNVIYGLGGPFILLLPGIIKGLAGGLGANYNSVLTHFDRLVIFLIISVLFVAITVAIYLAEYRFDIQRIGLDKHSKESYIAFRLLIAGSMPLMFATTLTFFPYYVMKLFNIKNEAILSIFNISNLSGILVYGIILYLLGILFSFINIMPDQIAKNLKESGDYILGITPGEDTKRYISKRVWGIALIGNLFLPVIVTVPLLVGFLTNHQSIFNMSNYFVMFFVLVVIYDNLQQDIRFLLYKNNYDLFGTNRRNFG</sequence>
<organism evidence="2 3">
    <name type="scientific">Lactococcus lactis subsp. cremoris</name>
    <name type="common">Streptococcus cremoris</name>
    <dbReference type="NCBI Taxonomy" id="1359"/>
    <lineage>
        <taxon>Bacteria</taxon>
        <taxon>Bacillati</taxon>
        <taxon>Bacillota</taxon>
        <taxon>Bacilli</taxon>
        <taxon>Lactobacillales</taxon>
        <taxon>Streptococcaceae</taxon>
        <taxon>Lactococcus</taxon>
    </lineage>
</organism>
<keyword evidence="1" id="KW-1133">Transmembrane helix</keyword>
<dbReference type="AlphaFoldDB" id="A0A166KKB1"/>
<feature type="transmembrane region" description="Helical" evidence="1">
    <location>
        <begin position="335"/>
        <end position="359"/>
    </location>
</feature>
<dbReference type="PRINTS" id="PR00303">
    <property type="entry name" value="SECYTRNLCASE"/>
</dbReference>
<evidence type="ECO:0000313" key="3">
    <source>
        <dbReference type="Proteomes" id="UP000076519"/>
    </source>
</evidence>
<dbReference type="EMBL" id="LIYF01000003">
    <property type="protein sequence ID" value="KZK08514.1"/>
    <property type="molecule type" value="Genomic_DNA"/>
</dbReference>
<feature type="transmembrane region" description="Helical" evidence="1">
    <location>
        <begin position="195"/>
        <end position="215"/>
    </location>
</feature>
<dbReference type="InterPro" id="IPR002208">
    <property type="entry name" value="SecY/SEC61-alpha"/>
</dbReference>
<feature type="transmembrane region" description="Helical" evidence="1">
    <location>
        <begin position="235"/>
        <end position="260"/>
    </location>
</feature>
<dbReference type="Gene3D" id="1.10.3370.10">
    <property type="entry name" value="SecY subunit domain"/>
    <property type="match status" value="1"/>
</dbReference>
<feature type="transmembrane region" description="Helical" evidence="1">
    <location>
        <begin position="62"/>
        <end position="83"/>
    </location>
</feature>
<feature type="transmembrane region" description="Helical" evidence="1">
    <location>
        <begin position="99"/>
        <end position="117"/>
    </location>
</feature>
<dbReference type="RefSeq" id="WP_081213879.1">
    <property type="nucleotide sequence ID" value="NZ_LIYF01000003.1"/>
</dbReference>
<feature type="transmembrane region" description="Helical" evidence="1">
    <location>
        <begin position="129"/>
        <end position="154"/>
    </location>
</feature>
<feature type="transmembrane region" description="Helical" evidence="1">
    <location>
        <begin position="280"/>
        <end position="302"/>
    </location>
</feature>
<feature type="transmembrane region" description="Helical" evidence="1">
    <location>
        <begin position="166"/>
        <end position="183"/>
    </location>
</feature>
<reference evidence="2 3" key="1">
    <citation type="submission" date="2015-08" db="EMBL/GenBank/DDBJ databases">
        <title>Draft Genome Sequences of 11 Lactococcus lactis subspecies cremoris strains.</title>
        <authorList>
            <person name="Wels M."/>
            <person name="Backus L."/>
            <person name="Boekhorst J."/>
            <person name="Dijkstra A."/>
            <person name="Beerthuizen M."/>
            <person name="Siezen R."/>
            <person name="Bachmann H."/>
            <person name="Van Hijum S."/>
        </authorList>
    </citation>
    <scope>NUCLEOTIDE SEQUENCE [LARGE SCALE GENOMIC DNA]</scope>
    <source>
        <strain evidence="2 3">KW10</strain>
    </source>
</reference>
<protein>
    <submittedName>
        <fullName evidence="2">Preprotein translocase secY subunit</fullName>
    </submittedName>
</protein>
<dbReference type="Pfam" id="PF00344">
    <property type="entry name" value="SecY"/>
    <property type="match status" value="1"/>
</dbReference>
<gene>
    <name evidence="2" type="ORF">AB996_0122</name>
</gene>
<dbReference type="Proteomes" id="UP000076519">
    <property type="component" value="Unassembled WGS sequence"/>
</dbReference>
<name>A0A166KKB1_LACLC</name>
<evidence type="ECO:0000256" key="1">
    <source>
        <dbReference type="SAM" id="Phobius"/>
    </source>
</evidence>
<evidence type="ECO:0000313" key="2">
    <source>
        <dbReference type="EMBL" id="KZK08514.1"/>
    </source>
</evidence>
<proteinExistence type="predicted"/>
<dbReference type="GO" id="GO:0016020">
    <property type="term" value="C:membrane"/>
    <property type="evidence" value="ECO:0007669"/>
    <property type="project" value="InterPro"/>
</dbReference>
<dbReference type="GO" id="GO:0015031">
    <property type="term" value="P:protein transport"/>
    <property type="evidence" value="ECO:0007669"/>
    <property type="project" value="InterPro"/>
</dbReference>
<dbReference type="InterPro" id="IPR023201">
    <property type="entry name" value="SecY_dom_sf"/>
</dbReference>